<feature type="compositionally biased region" description="Basic and acidic residues" evidence="2">
    <location>
        <begin position="724"/>
        <end position="735"/>
    </location>
</feature>
<keyword evidence="3" id="KW-0472">Membrane</keyword>
<proteinExistence type="predicted"/>
<name>A0ABR1G951_AURAN</name>
<evidence type="ECO:0000256" key="1">
    <source>
        <dbReference type="ARBA" id="ARBA00023157"/>
    </source>
</evidence>
<dbReference type="SUPFAM" id="SSF56487">
    <property type="entry name" value="SRCR-like"/>
    <property type="match status" value="1"/>
</dbReference>
<feature type="transmembrane region" description="Helical" evidence="3">
    <location>
        <begin position="951"/>
        <end position="970"/>
    </location>
</feature>
<keyword evidence="1" id="KW-1015">Disulfide bond</keyword>
<dbReference type="Gene3D" id="1.20.5.110">
    <property type="match status" value="1"/>
</dbReference>
<dbReference type="InterPro" id="IPR001190">
    <property type="entry name" value="SRCR"/>
</dbReference>
<feature type="compositionally biased region" description="Basic and acidic residues" evidence="2">
    <location>
        <begin position="818"/>
        <end position="828"/>
    </location>
</feature>
<evidence type="ECO:0000313" key="6">
    <source>
        <dbReference type="Proteomes" id="UP001363151"/>
    </source>
</evidence>
<dbReference type="Pfam" id="PF00530">
    <property type="entry name" value="SRCR"/>
    <property type="match status" value="1"/>
</dbReference>
<accession>A0ABR1G951</accession>
<sequence length="978" mass="105146">MSDYEEETDWAFKGACTSDCTQRTDGVCDGTFLEQVIQGPSIKYAFCNDKWLLVLSSGEGGVFEPHLNNVPSPPLGTSDGVTYCTGDPARTVDRYYSLQYPLDVVDFDEGVYTNNVDLFDGSSGSDAIDYAYDDGTGIGTYGLPGGRCVGITVNGMQDWVTQNNRGEWNQPTCEASPCNLHVGQGAARARALRATSRPSSDSHQCLYGTSNYTSTASHPPIVGFGADGHLIYGRYLGDDAPGFADPLLDECSGHTHVESTTSTSGRRSASSRVLCVSSPVTRFAPRSHYHTQIFGYTCGTEGSQDRCDDGDEVVISTTGPLFCFRADLSQQEGSSALLSFTTSDDYLSASDMSYACCDMTDYYVVTGNVFTNMDSFVADGTTGNGCHVTCDDGYAASGVARCVEGAFAEYATCVAGRDAAGAPSPAPSSAPSAAPSALPSPAPTAPADEATSAPPSALPIPRADDAVRRVADSTSFFYKKSKYDCDYVAKKSSRCKSKNTDEGDVSSVDACPVARRAATRKRRADSTSWYWKKSKRRLRLHREEVEAVQEQLVDGPDAYSGTIYVLNPHTNTWGNARRRWGPADADVVCRQVFGTDYQAYMATANNYFGSAANDGNFVYDDVGCYGYENYLAACTYTHTHNCGNGEQAGVICVTPTPNPTPLPTPRPSTAAPSPAPRATSASFFYKKSKYDCDYVAKKSSRCKSKNTDEGDVSSVDACPSRRGRACDREAARRDSASPARGRPGRAPSTAAARRGKTEKKMFAQYKDELGHVLRQSAEKLSVAGGYADDPARELDLLRECDGLLGQAGDLAKQLGVEPRCDRRRERQEGAAGRGRAAPRDPQDAPAVRAGRARGGGAAGRARRRRQRRVRWEPGRLADANARAQQQTDLIRGALEIAHDTEQVAVDISGELERNRETIGNIRGHIADTSGSLGALARLISPMQKREVQQKAILTVVAAILIGAVGAVSYYPSTRKRRA</sequence>
<feature type="compositionally biased region" description="Low complexity" evidence="2">
    <location>
        <begin position="421"/>
        <end position="437"/>
    </location>
</feature>
<feature type="region of interest" description="Disordered" evidence="2">
    <location>
        <begin position="659"/>
        <end position="678"/>
    </location>
</feature>
<dbReference type="EMBL" id="JBBJCI010000039">
    <property type="protein sequence ID" value="KAK7249825.1"/>
    <property type="molecule type" value="Genomic_DNA"/>
</dbReference>
<comment type="caution">
    <text evidence="5">The sequence shown here is derived from an EMBL/GenBank/DDBJ whole genome shotgun (WGS) entry which is preliminary data.</text>
</comment>
<feature type="domain" description="SRCR" evidence="4">
    <location>
        <begin position="550"/>
        <end position="653"/>
    </location>
</feature>
<evidence type="ECO:0000259" key="4">
    <source>
        <dbReference type="PROSITE" id="PS50287"/>
    </source>
</evidence>
<keyword evidence="3" id="KW-0812">Transmembrane</keyword>
<dbReference type="Proteomes" id="UP001363151">
    <property type="component" value="Unassembled WGS sequence"/>
</dbReference>
<evidence type="ECO:0000256" key="2">
    <source>
        <dbReference type="SAM" id="MobiDB-lite"/>
    </source>
</evidence>
<reference evidence="5 6" key="1">
    <citation type="submission" date="2024-03" db="EMBL/GenBank/DDBJ databases">
        <title>Aureococcus anophagefferens CCMP1851 and Kratosvirus quantuckense: Draft genome of a second virus-susceptible host strain in the model system.</title>
        <authorList>
            <person name="Chase E."/>
            <person name="Truchon A.R."/>
            <person name="Schepens W."/>
            <person name="Wilhelm S.W."/>
        </authorList>
    </citation>
    <scope>NUCLEOTIDE SEQUENCE [LARGE SCALE GENOMIC DNA]</scope>
    <source>
        <strain evidence="5 6">CCMP1851</strain>
    </source>
</reference>
<feature type="region of interest" description="Disordered" evidence="2">
    <location>
        <begin position="818"/>
        <end position="869"/>
    </location>
</feature>
<dbReference type="Gene3D" id="3.10.250.10">
    <property type="entry name" value="SRCR-like domain"/>
    <property type="match status" value="1"/>
</dbReference>
<gene>
    <name evidence="5" type="ORF">SO694_00005163</name>
</gene>
<dbReference type="PANTHER" id="PTHR48125">
    <property type="entry name" value="LP07818P1"/>
    <property type="match status" value="1"/>
</dbReference>
<feature type="region of interest" description="Disordered" evidence="2">
    <location>
        <begin position="421"/>
        <end position="464"/>
    </location>
</feature>
<dbReference type="SMART" id="SM00202">
    <property type="entry name" value="SR"/>
    <property type="match status" value="1"/>
</dbReference>
<dbReference type="PROSITE" id="PS50287">
    <property type="entry name" value="SRCR_2"/>
    <property type="match status" value="1"/>
</dbReference>
<feature type="region of interest" description="Disordered" evidence="2">
    <location>
        <begin position="703"/>
        <end position="756"/>
    </location>
</feature>
<evidence type="ECO:0000313" key="5">
    <source>
        <dbReference type="EMBL" id="KAK7249825.1"/>
    </source>
</evidence>
<dbReference type="PANTHER" id="PTHR48125:SF12">
    <property type="entry name" value="AT HOOK TRANSCRIPTION FACTOR FAMILY-RELATED"/>
    <property type="match status" value="1"/>
</dbReference>
<keyword evidence="6" id="KW-1185">Reference proteome</keyword>
<keyword evidence="3" id="KW-1133">Transmembrane helix</keyword>
<organism evidence="5 6">
    <name type="scientific">Aureococcus anophagefferens</name>
    <name type="common">Harmful bloom alga</name>
    <dbReference type="NCBI Taxonomy" id="44056"/>
    <lineage>
        <taxon>Eukaryota</taxon>
        <taxon>Sar</taxon>
        <taxon>Stramenopiles</taxon>
        <taxon>Ochrophyta</taxon>
        <taxon>Pelagophyceae</taxon>
        <taxon>Pelagomonadales</taxon>
        <taxon>Pelagomonadaceae</taxon>
        <taxon>Aureococcus</taxon>
    </lineage>
</organism>
<protein>
    <recommendedName>
        <fullName evidence="4">SRCR domain-containing protein</fullName>
    </recommendedName>
</protein>
<evidence type="ECO:0000256" key="3">
    <source>
        <dbReference type="SAM" id="Phobius"/>
    </source>
</evidence>
<dbReference type="InterPro" id="IPR036772">
    <property type="entry name" value="SRCR-like_dom_sf"/>
</dbReference>
<feature type="compositionally biased region" description="Low complexity" evidence="2">
    <location>
        <begin position="667"/>
        <end position="678"/>
    </location>
</feature>